<comment type="caution">
    <text evidence="4">The sequence shown here is derived from an EMBL/GenBank/DDBJ whole genome shotgun (WGS) entry which is preliminary data.</text>
</comment>
<organism evidence="4 5">
    <name type="scientific">Clavelina lepadiformis</name>
    <name type="common">Light-bulb sea squirt</name>
    <name type="synonym">Ascidia lepadiformis</name>
    <dbReference type="NCBI Taxonomy" id="159417"/>
    <lineage>
        <taxon>Eukaryota</taxon>
        <taxon>Metazoa</taxon>
        <taxon>Chordata</taxon>
        <taxon>Tunicata</taxon>
        <taxon>Ascidiacea</taxon>
        <taxon>Aplousobranchia</taxon>
        <taxon>Clavelinidae</taxon>
        <taxon>Clavelina</taxon>
    </lineage>
</organism>
<keyword evidence="1" id="KW-0479">Metal-binding</keyword>
<evidence type="ECO:0000313" key="4">
    <source>
        <dbReference type="EMBL" id="CAK8679163.1"/>
    </source>
</evidence>
<name>A0ABP0FHL1_CLALP</name>
<keyword evidence="1" id="KW-0862">Zinc</keyword>
<dbReference type="PROSITE" id="PS50157">
    <property type="entry name" value="ZINC_FINGER_C2H2_2"/>
    <property type="match status" value="1"/>
</dbReference>
<evidence type="ECO:0000259" key="3">
    <source>
        <dbReference type="PROSITE" id="PS50157"/>
    </source>
</evidence>
<keyword evidence="5" id="KW-1185">Reference proteome</keyword>
<proteinExistence type="predicted"/>
<evidence type="ECO:0000313" key="5">
    <source>
        <dbReference type="Proteomes" id="UP001642483"/>
    </source>
</evidence>
<evidence type="ECO:0000256" key="1">
    <source>
        <dbReference type="PROSITE-ProRule" id="PRU00042"/>
    </source>
</evidence>
<dbReference type="PROSITE" id="PS00028">
    <property type="entry name" value="ZINC_FINGER_C2H2_1"/>
    <property type="match status" value="1"/>
</dbReference>
<dbReference type="SUPFAM" id="SSF57667">
    <property type="entry name" value="beta-beta-alpha zinc fingers"/>
    <property type="match status" value="1"/>
</dbReference>
<sequence length="218" mass="24863">MHIEGKPFVCKYKGCDRKYSHPSSLRKHHRNHEANDDVSRSHKSLNNSPESTCNTSRASNMATETRQQARITSSPQGSSEASEEFAELQSPQNRVMHSDIPDVAPFNGYQEAWLPNDVDIVDEQVTYDPDDANYFNYYPEQAPVKDRFRKTLPQRNPGAFAEFAELQPPKGRVMYLEIPDVAPFNDNQEVWLRNNGDFMEGQIGHDADGANHFNSYPE</sequence>
<protein>
    <recommendedName>
        <fullName evidence="3">C2H2-type domain-containing protein</fullName>
    </recommendedName>
</protein>
<feature type="domain" description="C2H2-type" evidence="3">
    <location>
        <begin position="8"/>
        <end position="37"/>
    </location>
</feature>
<gene>
    <name evidence="4" type="ORF">CVLEPA_LOCUS9421</name>
</gene>
<evidence type="ECO:0000256" key="2">
    <source>
        <dbReference type="SAM" id="MobiDB-lite"/>
    </source>
</evidence>
<dbReference type="Gene3D" id="3.30.160.60">
    <property type="entry name" value="Classic Zinc Finger"/>
    <property type="match status" value="1"/>
</dbReference>
<accession>A0ABP0FHL1</accession>
<dbReference type="InterPro" id="IPR013087">
    <property type="entry name" value="Znf_C2H2_type"/>
</dbReference>
<feature type="compositionally biased region" description="Polar residues" evidence="2">
    <location>
        <begin position="44"/>
        <end position="80"/>
    </location>
</feature>
<dbReference type="InterPro" id="IPR036236">
    <property type="entry name" value="Znf_C2H2_sf"/>
</dbReference>
<dbReference type="Proteomes" id="UP001642483">
    <property type="component" value="Unassembled WGS sequence"/>
</dbReference>
<keyword evidence="1" id="KW-0863">Zinc-finger</keyword>
<reference evidence="4 5" key="1">
    <citation type="submission" date="2024-02" db="EMBL/GenBank/DDBJ databases">
        <authorList>
            <person name="Daric V."/>
            <person name="Darras S."/>
        </authorList>
    </citation>
    <scope>NUCLEOTIDE SEQUENCE [LARGE SCALE GENOMIC DNA]</scope>
</reference>
<feature type="region of interest" description="Disordered" evidence="2">
    <location>
        <begin position="13"/>
        <end position="92"/>
    </location>
</feature>
<dbReference type="EMBL" id="CAWYQH010000057">
    <property type="protein sequence ID" value="CAK8679163.1"/>
    <property type="molecule type" value="Genomic_DNA"/>
</dbReference>